<evidence type="ECO:0000313" key="2">
    <source>
        <dbReference type="Proteomes" id="UP001152795"/>
    </source>
</evidence>
<dbReference type="Pfam" id="PF18718">
    <property type="entry name" value="CxC5"/>
    <property type="match status" value="1"/>
</dbReference>
<keyword evidence="2" id="KW-1185">Reference proteome</keyword>
<dbReference type="AlphaFoldDB" id="A0A7D9EZN0"/>
<dbReference type="EMBL" id="CACRXK020010172">
    <property type="protein sequence ID" value="CAB4018800.1"/>
    <property type="molecule type" value="Genomic_DNA"/>
</dbReference>
<protein>
    <submittedName>
        <fullName evidence="1">Uncharacterized protein</fullName>
    </submittedName>
</protein>
<reference evidence="1" key="1">
    <citation type="submission" date="2020-04" db="EMBL/GenBank/DDBJ databases">
        <authorList>
            <person name="Alioto T."/>
            <person name="Alioto T."/>
            <person name="Gomez Garrido J."/>
        </authorList>
    </citation>
    <scope>NUCLEOTIDE SEQUENCE</scope>
    <source>
        <strain evidence="1">A484AB</strain>
    </source>
</reference>
<accession>A0A7D9EZN0</accession>
<evidence type="ECO:0000313" key="1">
    <source>
        <dbReference type="EMBL" id="CAB4018800.1"/>
    </source>
</evidence>
<feature type="non-terminal residue" evidence="1">
    <location>
        <position position="1"/>
    </location>
</feature>
<organism evidence="1 2">
    <name type="scientific">Paramuricea clavata</name>
    <name type="common">Red gorgonian</name>
    <name type="synonym">Violescent sea-whip</name>
    <dbReference type="NCBI Taxonomy" id="317549"/>
    <lineage>
        <taxon>Eukaryota</taxon>
        <taxon>Metazoa</taxon>
        <taxon>Cnidaria</taxon>
        <taxon>Anthozoa</taxon>
        <taxon>Octocorallia</taxon>
        <taxon>Malacalcyonacea</taxon>
        <taxon>Plexauridae</taxon>
        <taxon>Paramuricea</taxon>
    </lineage>
</organism>
<proteinExistence type="predicted"/>
<sequence length="294" mass="33373">MSKKKRIGGHFDIDNARKRVSEDNDCVKRVKDQIEALQQFDLADMLLSKGLNLTESETLQLLSAKMTFQGVYILRKAIKHIPSNVKRMTAGQSLRANLIWDTFDALCLSTNCQPLLKPSVDQLSSYTLILERWCSSFLALEDLTKHVSETYISPPLSSCIRCDKLLTMHNLPSKATLYTLDGPVLCAKVSLECKNCLIRFGMCNYSDEIGTHLYPADVENHNRLVEVSNVTYFDIALYRWIPSLSNHSWVSFSGFSEAYNEIFQQQIDSFAFRLEGSVDLKETAEDTEDTECNV</sequence>
<name>A0A7D9EZN0_PARCT</name>
<gene>
    <name evidence="1" type="ORF">PACLA_8A063360</name>
</gene>
<dbReference type="Proteomes" id="UP001152795">
    <property type="component" value="Unassembled WGS sequence"/>
</dbReference>
<comment type="caution">
    <text evidence="1">The sequence shown here is derived from an EMBL/GenBank/DDBJ whole genome shotgun (WGS) entry which is preliminary data.</text>
</comment>
<dbReference type="InterPro" id="IPR041539">
    <property type="entry name" value="CxC5"/>
</dbReference>